<organism evidence="1 2">
    <name type="scientific">Paracoccus yeei</name>
    <dbReference type="NCBI Taxonomy" id="147645"/>
    <lineage>
        <taxon>Bacteria</taxon>
        <taxon>Pseudomonadati</taxon>
        <taxon>Pseudomonadota</taxon>
        <taxon>Alphaproteobacteria</taxon>
        <taxon>Rhodobacterales</taxon>
        <taxon>Paracoccaceae</taxon>
        <taxon>Paracoccus</taxon>
    </lineage>
</organism>
<evidence type="ECO:0000313" key="1">
    <source>
        <dbReference type="EMBL" id="AYF03372.1"/>
    </source>
</evidence>
<name>A0A386UTX3_9RHOB</name>
<dbReference type="AlphaFoldDB" id="A0A386UTX3"/>
<protein>
    <submittedName>
        <fullName evidence="1">DUF3320 domain-containing protein</fullName>
    </submittedName>
</protein>
<geneLocation type="plasmid" evidence="2">
    <name>pyee1</name>
</geneLocation>
<sequence>MLDEDAPVTPPDAVGVLTLHAVLAAKVNFASAQNGVAIVKQLGIENPGPDPIRDVRLTLSASPGLLRDKTWAIDRIAPGTTVQLADLDTPLDTALLGGLDEAEFGQLEFRLTAQDLPETTSAHRVEMLARDEWGGLA</sequence>
<dbReference type="RefSeq" id="WP_233577791.1">
    <property type="nucleotide sequence ID" value="NZ_CP031079.1"/>
</dbReference>
<proteinExistence type="predicted"/>
<dbReference type="Proteomes" id="UP000272010">
    <property type="component" value="Plasmid pYEE1"/>
</dbReference>
<dbReference type="EMBL" id="CP031079">
    <property type="protein sequence ID" value="AYF03372.1"/>
    <property type="molecule type" value="Genomic_DNA"/>
</dbReference>
<accession>A0A386UTX3</accession>
<keyword evidence="1" id="KW-0614">Plasmid</keyword>
<reference evidence="2" key="1">
    <citation type="submission" date="2018-07" db="EMBL/GenBank/DDBJ databases">
        <title>Genome Structure of the Opportunistic Pathogen Paracoccus yeei (Alphaproteobacteria) and Identification of Putative Virulence Factors.</title>
        <authorList>
            <person name="Lasek R."/>
            <person name="Szuplewska M."/>
            <person name="Mitura M."/>
            <person name="Decewicz P."/>
            <person name="Chmielowska C."/>
            <person name="Pawlot A."/>
            <person name="Sentkowska D."/>
            <person name="Czarnecki J."/>
            <person name="Bartosik D."/>
        </authorList>
    </citation>
    <scope>NUCLEOTIDE SEQUENCE [LARGE SCALE GENOMIC DNA]</scope>
    <source>
        <strain evidence="2">CCUG 32053</strain>
        <plasmid evidence="2">pyee1</plasmid>
    </source>
</reference>
<evidence type="ECO:0000313" key="2">
    <source>
        <dbReference type="Proteomes" id="UP000272010"/>
    </source>
</evidence>
<gene>
    <name evidence="1" type="ORF">PY32053_03827</name>
</gene>